<evidence type="ECO:0000256" key="2">
    <source>
        <dbReference type="ARBA" id="ARBA00022475"/>
    </source>
</evidence>
<dbReference type="GO" id="GO:0016491">
    <property type="term" value="F:oxidoreductase activity"/>
    <property type="evidence" value="ECO:0007669"/>
    <property type="project" value="InterPro"/>
</dbReference>
<protein>
    <recommendedName>
        <fullName evidence="7">Thioredoxin domain-containing protein</fullName>
    </recommendedName>
</protein>
<dbReference type="Pfam" id="PF17991">
    <property type="entry name" value="Thioredoxin_10"/>
    <property type="match status" value="1"/>
</dbReference>
<dbReference type="Gene3D" id="2.60.120.260">
    <property type="entry name" value="Galactose-binding domain-like"/>
    <property type="match status" value="1"/>
</dbReference>
<dbReference type="InterPro" id="IPR050553">
    <property type="entry name" value="Thioredoxin_ResA/DsbE_sf"/>
</dbReference>
<feature type="transmembrane region" description="Helical" evidence="6">
    <location>
        <begin position="46"/>
        <end position="65"/>
    </location>
</feature>
<name>A0A1F4VMT3_UNCKA</name>
<accession>A0A1F4VMT3</accession>
<dbReference type="Gene3D" id="3.40.30.10">
    <property type="entry name" value="Glutaredoxin"/>
    <property type="match status" value="1"/>
</dbReference>
<dbReference type="InterPro" id="IPR003834">
    <property type="entry name" value="Cyt_c_assmbl_TM_dom"/>
</dbReference>
<dbReference type="PANTHER" id="PTHR42852">
    <property type="entry name" value="THIOL:DISULFIDE INTERCHANGE PROTEIN DSBE"/>
    <property type="match status" value="1"/>
</dbReference>
<evidence type="ECO:0000256" key="1">
    <source>
        <dbReference type="ARBA" id="ARBA00004651"/>
    </source>
</evidence>
<dbReference type="Pfam" id="PF02683">
    <property type="entry name" value="DsbD_TM"/>
    <property type="match status" value="1"/>
</dbReference>
<feature type="domain" description="Thioredoxin" evidence="7">
    <location>
        <begin position="257"/>
        <end position="402"/>
    </location>
</feature>
<gene>
    <name evidence="8" type="ORF">A3A70_00385</name>
</gene>
<evidence type="ECO:0000256" key="4">
    <source>
        <dbReference type="ARBA" id="ARBA00022989"/>
    </source>
</evidence>
<dbReference type="InterPro" id="IPR013740">
    <property type="entry name" value="Redoxin"/>
</dbReference>
<dbReference type="PANTHER" id="PTHR42852:SF13">
    <property type="entry name" value="PROTEIN DIPZ"/>
    <property type="match status" value="1"/>
</dbReference>
<dbReference type="EMBL" id="MEVK01000036">
    <property type="protein sequence ID" value="OGC58459.1"/>
    <property type="molecule type" value="Genomic_DNA"/>
</dbReference>
<proteinExistence type="predicted"/>
<dbReference type="STRING" id="1802627.A3A70_00385"/>
<sequence>MFLLIAFAFIAGILTILAPCIWPILPIALSSSIAGGGMDRKRPIGVVIGLVLSFTIFTLAITTIVKLLNLPPDSLRHLAIFTIGLLGLAMIIPSLGLRFEEGMMRVMRRLPVKQNFSGGFWPGFVTGVALGSVWAPCAGPILAAVAALSATGQVTSTVVLITFSFACGVAVPMLLLMLGGQTIAAKAGSISRNLPKIQQAFGVVMILLAIAMWFNIDRTLQGKVIEMFPGIDSSINKLERSEGIRKELNKLQNRTESADYGMAPEFKGISTWLNSEPLTIESLKGKVVLVDFWTYTCINCIRTLPHVTNWYETYKDLGFVVVGVHTPEFAFEKETENVARALKQYKINYPVALDNEYATWNAYNNLYWPAHYLIDADGRVRYIHFGEGNYDETEAQIKALLAEAGKDVDKTVQEMPDETPKQRISPETYLGSARMQTEETQGNLGKGSYQGSLVDPSLDNFSLGGSWNIDSEYAESGSDAKLNIRFKARQVFLVMHPPTGSTGSVKVLLDGQPISAESSGSDTTQSLVTVTQDKLYALVKLSDVSEHLLTLEFQTSGLKAYAFTFGD</sequence>
<keyword evidence="5 6" id="KW-0472">Membrane</keyword>
<evidence type="ECO:0000313" key="8">
    <source>
        <dbReference type="EMBL" id="OGC58459.1"/>
    </source>
</evidence>
<dbReference type="Proteomes" id="UP000178964">
    <property type="component" value="Unassembled WGS sequence"/>
</dbReference>
<feature type="transmembrane region" description="Helical" evidence="6">
    <location>
        <begin position="77"/>
        <end position="99"/>
    </location>
</feature>
<comment type="subcellular location">
    <subcellularLocation>
        <location evidence="1">Cell membrane</location>
        <topology evidence="1">Multi-pass membrane protein</topology>
    </subcellularLocation>
</comment>
<keyword evidence="3 6" id="KW-0812">Transmembrane</keyword>
<dbReference type="GO" id="GO:0017004">
    <property type="term" value="P:cytochrome complex assembly"/>
    <property type="evidence" value="ECO:0007669"/>
    <property type="project" value="InterPro"/>
</dbReference>
<feature type="transmembrane region" description="Helical" evidence="6">
    <location>
        <begin position="199"/>
        <end position="216"/>
    </location>
</feature>
<dbReference type="InterPro" id="IPR036249">
    <property type="entry name" value="Thioredoxin-like_sf"/>
</dbReference>
<dbReference type="CDD" id="cd03012">
    <property type="entry name" value="TlpA_like_DipZ_like"/>
    <property type="match status" value="1"/>
</dbReference>
<feature type="transmembrane region" description="Helical" evidence="6">
    <location>
        <begin position="154"/>
        <end position="178"/>
    </location>
</feature>
<organism evidence="8 9">
    <name type="scientific">candidate division WWE3 bacterium RIFCSPLOWO2_01_FULL_42_11</name>
    <dbReference type="NCBI Taxonomy" id="1802627"/>
    <lineage>
        <taxon>Bacteria</taxon>
        <taxon>Katanobacteria</taxon>
    </lineage>
</organism>
<dbReference type="AlphaFoldDB" id="A0A1F4VMT3"/>
<evidence type="ECO:0000256" key="3">
    <source>
        <dbReference type="ARBA" id="ARBA00022692"/>
    </source>
</evidence>
<dbReference type="PROSITE" id="PS51352">
    <property type="entry name" value="THIOREDOXIN_2"/>
    <property type="match status" value="1"/>
</dbReference>
<feature type="transmembrane region" description="Helical" evidence="6">
    <location>
        <begin position="6"/>
        <end position="25"/>
    </location>
</feature>
<evidence type="ECO:0000313" key="9">
    <source>
        <dbReference type="Proteomes" id="UP000178964"/>
    </source>
</evidence>
<keyword evidence="2" id="KW-1003">Cell membrane</keyword>
<evidence type="ECO:0000256" key="5">
    <source>
        <dbReference type="ARBA" id="ARBA00023136"/>
    </source>
</evidence>
<dbReference type="Pfam" id="PF08534">
    <property type="entry name" value="Redoxin"/>
    <property type="match status" value="1"/>
</dbReference>
<dbReference type="SUPFAM" id="SSF52833">
    <property type="entry name" value="Thioredoxin-like"/>
    <property type="match status" value="1"/>
</dbReference>
<keyword evidence="4 6" id="KW-1133">Transmembrane helix</keyword>
<reference evidence="8 9" key="1">
    <citation type="journal article" date="2016" name="Nat. Commun.">
        <title>Thousands of microbial genomes shed light on interconnected biogeochemical processes in an aquifer system.</title>
        <authorList>
            <person name="Anantharaman K."/>
            <person name="Brown C.T."/>
            <person name="Hug L.A."/>
            <person name="Sharon I."/>
            <person name="Castelle C.J."/>
            <person name="Probst A.J."/>
            <person name="Thomas B.C."/>
            <person name="Singh A."/>
            <person name="Wilkins M.J."/>
            <person name="Karaoz U."/>
            <person name="Brodie E.L."/>
            <person name="Williams K.H."/>
            <person name="Hubbard S.S."/>
            <person name="Banfield J.F."/>
        </authorList>
    </citation>
    <scope>NUCLEOTIDE SEQUENCE [LARGE SCALE GENOMIC DNA]</scope>
</reference>
<comment type="caution">
    <text evidence="8">The sequence shown here is derived from an EMBL/GenBank/DDBJ whole genome shotgun (WGS) entry which is preliminary data.</text>
</comment>
<dbReference type="InterPro" id="IPR041017">
    <property type="entry name" value="Thioredoxin_10"/>
</dbReference>
<evidence type="ECO:0000256" key="6">
    <source>
        <dbReference type="SAM" id="Phobius"/>
    </source>
</evidence>
<dbReference type="InterPro" id="IPR013766">
    <property type="entry name" value="Thioredoxin_domain"/>
</dbReference>
<evidence type="ECO:0000259" key="7">
    <source>
        <dbReference type="PROSITE" id="PS51352"/>
    </source>
</evidence>
<dbReference type="GO" id="GO:0005886">
    <property type="term" value="C:plasma membrane"/>
    <property type="evidence" value="ECO:0007669"/>
    <property type="project" value="UniProtKB-SubCell"/>
</dbReference>
<feature type="transmembrane region" description="Helical" evidence="6">
    <location>
        <begin position="120"/>
        <end position="148"/>
    </location>
</feature>